<dbReference type="RefSeq" id="WP_046221842.1">
    <property type="nucleotide sequence ID" value="NZ_JWYV01000017.1"/>
</dbReference>
<protein>
    <recommendedName>
        <fullName evidence="1">Putative DNA-binding domain-containing protein</fullName>
    </recommendedName>
</protein>
<accession>A0A0F5VB02</accession>
<dbReference type="Gene3D" id="1.10.150.690">
    <property type="entry name" value="DUF2063"/>
    <property type="match status" value="1"/>
</dbReference>
<evidence type="ECO:0000259" key="1">
    <source>
        <dbReference type="Pfam" id="PF09836"/>
    </source>
</evidence>
<dbReference type="AlphaFoldDB" id="A0A0F5VB02"/>
<evidence type="ECO:0000313" key="3">
    <source>
        <dbReference type="Proteomes" id="UP000033633"/>
    </source>
</evidence>
<comment type="caution">
    <text evidence="2">The sequence shown here is derived from an EMBL/GenBank/DDBJ whole genome shotgun (WGS) entry which is preliminary data.</text>
</comment>
<dbReference type="InterPro" id="IPR018640">
    <property type="entry name" value="DUF2063"/>
</dbReference>
<dbReference type="InterPro" id="IPR044922">
    <property type="entry name" value="DUF2063_N_sf"/>
</dbReference>
<name>A0A0F5VB02_9GAMM</name>
<feature type="domain" description="Putative DNA-binding" evidence="1">
    <location>
        <begin position="11"/>
        <end position="98"/>
    </location>
</feature>
<dbReference type="STRING" id="265726.KY46_17140"/>
<dbReference type="Pfam" id="PF09836">
    <property type="entry name" value="DUF2063"/>
    <property type="match status" value="1"/>
</dbReference>
<dbReference type="EMBL" id="JWYV01000017">
    <property type="protein sequence ID" value="KKC98664.1"/>
    <property type="molecule type" value="Genomic_DNA"/>
</dbReference>
<organism evidence="2 3">
    <name type="scientific">Photobacterium halotolerans</name>
    <dbReference type="NCBI Taxonomy" id="265726"/>
    <lineage>
        <taxon>Bacteria</taxon>
        <taxon>Pseudomonadati</taxon>
        <taxon>Pseudomonadota</taxon>
        <taxon>Gammaproteobacteria</taxon>
        <taxon>Vibrionales</taxon>
        <taxon>Vibrionaceae</taxon>
        <taxon>Photobacterium</taxon>
    </lineage>
</organism>
<gene>
    <name evidence="2" type="ORF">KY46_17140</name>
</gene>
<evidence type="ECO:0000313" key="2">
    <source>
        <dbReference type="EMBL" id="KKC98664.1"/>
    </source>
</evidence>
<sequence>MNNGVPDLATLQTNFAQALQYRPSDVASLITGNHFSAEQRLQIYRNNFVISLSEVLEATYPAVKAVVGEACFAALTRQHILTTPLEQGDVSHYGGGFDQTIGAQPSLTDAVPYLADLAALEWLVDRASLYDAALAPFPLEKLQGLTAQRLAEARLLPQPACWLLDSDYAVASLWLAIRDDQLDGLNIETNESAIVLPGPAVIATTPAGTALVQLARQHQPLGQASQEMLAVLGELIAAQVFSDIHYADDM</sequence>
<keyword evidence="3" id="KW-1185">Reference proteome</keyword>
<proteinExistence type="predicted"/>
<reference evidence="2 3" key="1">
    <citation type="submission" date="2014-12" db="EMBL/GenBank/DDBJ databases">
        <title>Mercury Reductase activity and rhizosphere competence traits in the genome of root associated Photobacterium halotolerans MELD1.</title>
        <authorList>
            <person name="Mathew D.C."/>
            <person name="Huang C.-C."/>
        </authorList>
    </citation>
    <scope>NUCLEOTIDE SEQUENCE [LARGE SCALE GENOMIC DNA]</scope>
    <source>
        <strain evidence="2 3">MELD1</strain>
    </source>
</reference>
<dbReference type="PATRIC" id="fig|265726.11.peg.1695"/>
<dbReference type="OrthoDB" id="4146344at2"/>
<dbReference type="Proteomes" id="UP000033633">
    <property type="component" value="Unassembled WGS sequence"/>
</dbReference>